<evidence type="ECO:0000256" key="5">
    <source>
        <dbReference type="ARBA" id="ARBA00022617"/>
    </source>
</evidence>
<keyword evidence="9" id="KW-0560">Oxidoreductase</keyword>
<keyword evidence="11" id="KW-0503">Monooxygenase</keyword>
<comment type="caution">
    <text evidence="13">The sequence shown here is derived from an EMBL/GenBank/DDBJ whole genome shotgun (WGS) entry which is preliminary data.</text>
</comment>
<evidence type="ECO:0000256" key="4">
    <source>
        <dbReference type="ARBA" id="ARBA00010617"/>
    </source>
</evidence>
<gene>
    <name evidence="13" type="ORF">PR048_027499</name>
</gene>
<evidence type="ECO:0000256" key="12">
    <source>
        <dbReference type="ARBA" id="ARBA00023136"/>
    </source>
</evidence>
<evidence type="ECO:0000313" key="14">
    <source>
        <dbReference type="Proteomes" id="UP001159363"/>
    </source>
</evidence>
<evidence type="ECO:0000256" key="6">
    <source>
        <dbReference type="ARBA" id="ARBA00022723"/>
    </source>
</evidence>
<dbReference type="Gene3D" id="1.10.630.10">
    <property type="entry name" value="Cytochrome P450"/>
    <property type="match status" value="1"/>
</dbReference>
<keyword evidence="12" id="KW-0472">Membrane</keyword>
<keyword evidence="7" id="KW-0256">Endoplasmic reticulum</keyword>
<keyword evidence="10" id="KW-0408">Iron</keyword>
<dbReference type="Proteomes" id="UP001159363">
    <property type="component" value="Chromosome 11"/>
</dbReference>
<evidence type="ECO:0000313" key="13">
    <source>
        <dbReference type="EMBL" id="KAJ8871193.1"/>
    </source>
</evidence>
<sequence length="179" mass="20081">MMVIFSSVLADVAFATVVCLRLLYVYFVRAFKYWERLDVHYVRPKLFFGNVGQRGVAEGEPRAVPVEGVRGPRSDTPVVGIFAMHKPILVACEAGVIRQRAGEGRSRVPRQELLAAEDVEPLISKSLLVLKGKRWRHVRIKLAPAFTSGKIKKMFHLINKCGEELLPCIDQEISKGEHG</sequence>
<evidence type="ECO:0000256" key="1">
    <source>
        <dbReference type="ARBA" id="ARBA00001971"/>
    </source>
</evidence>
<evidence type="ECO:0000256" key="2">
    <source>
        <dbReference type="ARBA" id="ARBA00004524"/>
    </source>
</evidence>
<protein>
    <submittedName>
        <fullName evidence="13">Uncharacterized protein</fullName>
    </submittedName>
</protein>
<evidence type="ECO:0000256" key="10">
    <source>
        <dbReference type="ARBA" id="ARBA00023004"/>
    </source>
</evidence>
<evidence type="ECO:0000256" key="9">
    <source>
        <dbReference type="ARBA" id="ARBA00023002"/>
    </source>
</evidence>
<dbReference type="PANTHER" id="PTHR24292">
    <property type="entry name" value="CYTOCHROME P450"/>
    <property type="match status" value="1"/>
</dbReference>
<dbReference type="InterPro" id="IPR036396">
    <property type="entry name" value="Cyt_P450_sf"/>
</dbReference>
<dbReference type="PANTHER" id="PTHR24292:SF54">
    <property type="entry name" value="CYP9F3-RELATED"/>
    <property type="match status" value="1"/>
</dbReference>
<evidence type="ECO:0000256" key="7">
    <source>
        <dbReference type="ARBA" id="ARBA00022824"/>
    </source>
</evidence>
<keyword evidence="5" id="KW-0349">Heme</keyword>
<comment type="cofactor">
    <cofactor evidence="1">
        <name>heme</name>
        <dbReference type="ChEBI" id="CHEBI:30413"/>
    </cofactor>
</comment>
<proteinExistence type="inferred from homology"/>
<reference evidence="13 14" key="1">
    <citation type="submission" date="2023-02" db="EMBL/GenBank/DDBJ databases">
        <title>LHISI_Scaffold_Assembly.</title>
        <authorList>
            <person name="Stuart O.P."/>
            <person name="Cleave R."/>
            <person name="Magrath M.J.L."/>
            <person name="Mikheyev A.S."/>
        </authorList>
    </citation>
    <scope>NUCLEOTIDE SEQUENCE [LARGE SCALE GENOMIC DNA]</scope>
    <source>
        <strain evidence="13">Daus_M_001</strain>
        <tissue evidence="13">Leg muscle</tissue>
    </source>
</reference>
<comment type="similarity">
    <text evidence="4">Belongs to the cytochrome P450 family.</text>
</comment>
<organism evidence="13 14">
    <name type="scientific">Dryococelus australis</name>
    <dbReference type="NCBI Taxonomy" id="614101"/>
    <lineage>
        <taxon>Eukaryota</taxon>
        <taxon>Metazoa</taxon>
        <taxon>Ecdysozoa</taxon>
        <taxon>Arthropoda</taxon>
        <taxon>Hexapoda</taxon>
        <taxon>Insecta</taxon>
        <taxon>Pterygota</taxon>
        <taxon>Neoptera</taxon>
        <taxon>Polyneoptera</taxon>
        <taxon>Phasmatodea</taxon>
        <taxon>Verophasmatodea</taxon>
        <taxon>Anareolatae</taxon>
        <taxon>Phasmatidae</taxon>
        <taxon>Eurycanthinae</taxon>
        <taxon>Dryococelus</taxon>
    </lineage>
</organism>
<evidence type="ECO:0000256" key="8">
    <source>
        <dbReference type="ARBA" id="ARBA00022848"/>
    </source>
</evidence>
<name>A0ABQ9GGP6_9NEOP</name>
<accession>A0ABQ9GGP6</accession>
<keyword evidence="8" id="KW-0492">Microsome</keyword>
<evidence type="ECO:0000256" key="3">
    <source>
        <dbReference type="ARBA" id="ARBA00004586"/>
    </source>
</evidence>
<dbReference type="SUPFAM" id="SSF48264">
    <property type="entry name" value="Cytochrome P450"/>
    <property type="match status" value="1"/>
</dbReference>
<evidence type="ECO:0000256" key="11">
    <source>
        <dbReference type="ARBA" id="ARBA00023033"/>
    </source>
</evidence>
<dbReference type="InterPro" id="IPR050476">
    <property type="entry name" value="Insect_CytP450_Detox"/>
</dbReference>
<comment type="subcellular location">
    <subcellularLocation>
        <location evidence="3">Endoplasmic reticulum membrane</location>
    </subcellularLocation>
    <subcellularLocation>
        <location evidence="2">Microsome membrane</location>
    </subcellularLocation>
</comment>
<keyword evidence="14" id="KW-1185">Reference proteome</keyword>
<keyword evidence="6" id="KW-0479">Metal-binding</keyword>
<dbReference type="EMBL" id="JARBHB010000012">
    <property type="protein sequence ID" value="KAJ8871193.1"/>
    <property type="molecule type" value="Genomic_DNA"/>
</dbReference>